<dbReference type="EMBL" id="AYZB01000032">
    <property type="protein sequence ID" value="KRM22694.1"/>
    <property type="molecule type" value="Genomic_DNA"/>
</dbReference>
<organism evidence="1 2">
    <name type="scientific">Latilactobacillus graminis DSM 20719</name>
    <dbReference type="NCBI Taxonomy" id="1423752"/>
    <lineage>
        <taxon>Bacteria</taxon>
        <taxon>Bacillati</taxon>
        <taxon>Bacillota</taxon>
        <taxon>Bacilli</taxon>
        <taxon>Lactobacillales</taxon>
        <taxon>Lactobacillaceae</taxon>
        <taxon>Latilactobacillus</taxon>
    </lineage>
</organism>
<evidence type="ECO:0008006" key="3">
    <source>
        <dbReference type="Google" id="ProtNLM"/>
    </source>
</evidence>
<evidence type="ECO:0000313" key="1">
    <source>
        <dbReference type="EMBL" id="KRM22694.1"/>
    </source>
</evidence>
<evidence type="ECO:0000313" key="2">
    <source>
        <dbReference type="Proteomes" id="UP000050823"/>
    </source>
</evidence>
<sequence>MDTMEVILMSRKYEFDPNVVTQFLNQYQDRGMMKCQGFYLSDHTASLQKVNRNDQLKLNRAHSEKMEAEDIEQVINDAVVKKLPVRIERNVQDKDGYLAPFIEGQIEGYYLDKLVIGEAFISIDEIYAIKIMAEKASNH</sequence>
<proteinExistence type="predicted"/>
<dbReference type="AlphaFoldDB" id="A0AA89I0U8"/>
<protein>
    <recommendedName>
        <fullName evidence="3">DNA-directed RNA polymerase beta subunit</fullName>
    </recommendedName>
</protein>
<dbReference type="Proteomes" id="UP000050823">
    <property type="component" value="Unassembled WGS sequence"/>
</dbReference>
<accession>A0AA89I0U8</accession>
<gene>
    <name evidence="1" type="ORF">FC90_GL000794</name>
</gene>
<comment type="caution">
    <text evidence="1">The sequence shown here is derived from an EMBL/GenBank/DDBJ whole genome shotgun (WGS) entry which is preliminary data.</text>
</comment>
<reference evidence="1 2" key="1">
    <citation type="journal article" date="2015" name="Genome Announc.">
        <title>Expanding the biotechnology potential of lactobacilli through comparative genomics of 213 strains and associated genera.</title>
        <authorList>
            <person name="Sun Z."/>
            <person name="Harris H.M."/>
            <person name="McCann A."/>
            <person name="Guo C."/>
            <person name="Argimon S."/>
            <person name="Zhang W."/>
            <person name="Yang X."/>
            <person name="Jeffery I.B."/>
            <person name="Cooney J.C."/>
            <person name="Kagawa T.F."/>
            <person name="Liu W."/>
            <person name="Song Y."/>
            <person name="Salvetti E."/>
            <person name="Wrobel A."/>
            <person name="Rasinkangas P."/>
            <person name="Parkhill J."/>
            <person name="Rea M.C."/>
            <person name="O'Sullivan O."/>
            <person name="Ritari J."/>
            <person name="Douillard F.P."/>
            <person name="Paul Ross R."/>
            <person name="Yang R."/>
            <person name="Briner A.E."/>
            <person name="Felis G.E."/>
            <person name="de Vos W.M."/>
            <person name="Barrangou R."/>
            <person name="Klaenhammer T.R."/>
            <person name="Caufield P.W."/>
            <person name="Cui Y."/>
            <person name="Zhang H."/>
            <person name="O'Toole P.W."/>
        </authorList>
    </citation>
    <scope>NUCLEOTIDE SEQUENCE [LARGE SCALE GENOMIC DNA]</scope>
    <source>
        <strain evidence="1 2">DSM 20719</strain>
    </source>
</reference>
<name>A0AA89I0U8_9LACO</name>